<dbReference type="Proteomes" id="UP000326268">
    <property type="component" value="Unassembled WGS sequence"/>
</dbReference>
<name>A0A5N7AKK7_9EURO</name>
<dbReference type="GeneID" id="43656141"/>
<dbReference type="RefSeq" id="XP_031932610.1">
    <property type="nucleotide sequence ID" value="XM_032071695.1"/>
</dbReference>
<reference evidence="1 2" key="1">
    <citation type="submission" date="2019-04" db="EMBL/GenBank/DDBJ databases">
        <title>Friends and foes A comparative genomics studyof 23 Aspergillus species from section Flavi.</title>
        <authorList>
            <consortium name="DOE Joint Genome Institute"/>
            <person name="Kjaerbolling I."/>
            <person name="Vesth T."/>
            <person name="Frisvad J.C."/>
            <person name="Nybo J.L."/>
            <person name="Theobald S."/>
            <person name="Kildgaard S."/>
            <person name="Isbrandt T."/>
            <person name="Kuo A."/>
            <person name="Sato A."/>
            <person name="Lyhne E.K."/>
            <person name="Kogle M.E."/>
            <person name="Wiebenga A."/>
            <person name="Kun R.S."/>
            <person name="Lubbers R.J."/>
            <person name="Makela M.R."/>
            <person name="Barry K."/>
            <person name="Chovatia M."/>
            <person name="Clum A."/>
            <person name="Daum C."/>
            <person name="Haridas S."/>
            <person name="He G."/>
            <person name="LaButti K."/>
            <person name="Lipzen A."/>
            <person name="Mondo S."/>
            <person name="Riley R."/>
            <person name="Salamov A."/>
            <person name="Simmons B.A."/>
            <person name="Magnuson J.K."/>
            <person name="Henrissat B."/>
            <person name="Mortensen U.H."/>
            <person name="Larsen T.O."/>
            <person name="Devries R.P."/>
            <person name="Grigoriev I.V."/>
            <person name="Machida M."/>
            <person name="Baker S.E."/>
            <person name="Andersen M.R."/>
        </authorList>
    </citation>
    <scope>NUCLEOTIDE SEQUENCE [LARGE SCALE GENOMIC DNA]</scope>
    <source>
        <strain evidence="1 2">CBS 763.97</strain>
    </source>
</reference>
<proteinExistence type="predicted"/>
<evidence type="ECO:0000313" key="1">
    <source>
        <dbReference type="EMBL" id="KAE8369529.1"/>
    </source>
</evidence>
<dbReference type="OrthoDB" id="2562973at2759"/>
<dbReference type="EMBL" id="ML737573">
    <property type="protein sequence ID" value="KAE8369529.1"/>
    <property type="molecule type" value="Genomic_DNA"/>
</dbReference>
<gene>
    <name evidence="1" type="ORF">BDV27DRAFT_153020</name>
</gene>
<accession>A0A5N7AKK7</accession>
<dbReference type="AlphaFoldDB" id="A0A5N7AKK7"/>
<protein>
    <submittedName>
        <fullName evidence="1">Uncharacterized protein</fullName>
    </submittedName>
</protein>
<organism evidence="1 2">
    <name type="scientific">Aspergillus caelatus</name>
    <dbReference type="NCBI Taxonomy" id="61420"/>
    <lineage>
        <taxon>Eukaryota</taxon>
        <taxon>Fungi</taxon>
        <taxon>Dikarya</taxon>
        <taxon>Ascomycota</taxon>
        <taxon>Pezizomycotina</taxon>
        <taxon>Eurotiomycetes</taxon>
        <taxon>Eurotiomycetidae</taxon>
        <taxon>Eurotiales</taxon>
        <taxon>Aspergillaceae</taxon>
        <taxon>Aspergillus</taxon>
        <taxon>Aspergillus subgen. Circumdati</taxon>
    </lineage>
</organism>
<evidence type="ECO:0000313" key="2">
    <source>
        <dbReference type="Proteomes" id="UP000326268"/>
    </source>
</evidence>
<sequence length="167" mass="18251">MAAALCPRYPEKSLVSISTSVCMMQSEIDPVVDIFQYRVLTIKIQVVVRHMWLPKLVVGVCFGYSAGAKAGFKNEEAESTSEAKAEDTKHMTITYNFPRVVLQFDEDSLELSNGCEKALEQLRDKGSLQASAITSSASSNTNKNENSNSSLNVGLTWEAKGGDMTLC</sequence>
<keyword evidence="2" id="KW-1185">Reference proteome</keyword>